<comment type="caution">
    <text evidence="4">The sequence shown here is derived from an EMBL/GenBank/DDBJ whole genome shotgun (WGS) entry which is preliminary data.</text>
</comment>
<keyword evidence="5" id="KW-1185">Reference proteome</keyword>
<dbReference type="PROSITE" id="PS50043">
    <property type="entry name" value="HTH_LUXR_2"/>
    <property type="match status" value="1"/>
</dbReference>
<dbReference type="InterPro" id="IPR041664">
    <property type="entry name" value="AAA_16"/>
</dbReference>
<name>A0ABS2AGN3_9ACTN</name>
<organism evidence="4 5">
    <name type="scientific">Paractinoplanes ovalisporus</name>
    <dbReference type="NCBI Taxonomy" id="2810368"/>
    <lineage>
        <taxon>Bacteria</taxon>
        <taxon>Bacillati</taxon>
        <taxon>Actinomycetota</taxon>
        <taxon>Actinomycetes</taxon>
        <taxon>Micromonosporales</taxon>
        <taxon>Micromonosporaceae</taxon>
        <taxon>Paractinoplanes</taxon>
    </lineage>
</organism>
<dbReference type="PANTHER" id="PTHR16305:SF28">
    <property type="entry name" value="GUANYLATE CYCLASE DOMAIN-CONTAINING PROTEIN"/>
    <property type="match status" value="1"/>
</dbReference>
<dbReference type="RefSeq" id="WP_203378984.1">
    <property type="nucleotide sequence ID" value="NZ_JAENHP010000008.1"/>
</dbReference>
<dbReference type="CDD" id="cd06170">
    <property type="entry name" value="LuxR_C_like"/>
    <property type="match status" value="1"/>
</dbReference>
<evidence type="ECO:0000259" key="3">
    <source>
        <dbReference type="PROSITE" id="PS50043"/>
    </source>
</evidence>
<protein>
    <submittedName>
        <fullName evidence="4">AAA family ATPase</fullName>
    </submittedName>
</protein>
<dbReference type="EMBL" id="JAENHP010000008">
    <property type="protein sequence ID" value="MBM2618991.1"/>
    <property type="molecule type" value="Genomic_DNA"/>
</dbReference>
<dbReference type="InterPro" id="IPR000792">
    <property type="entry name" value="Tscrpt_reg_LuxR_C"/>
</dbReference>
<sequence>MFLLERADALAALIRYAREARAGDGRLVLVAGDAGVGKSALVEALRQQPEADCRWAWGLCDGLYTPRPLGPLFDLAAELGGELLELARARAPRDDLFDALLRELDRRETVLVIEDLHWADEATVDLVRFLARRLRNTLLLVTYRDLESPALRVALGRLSELRATRRIELGPLSPAAVAELAAESGLPADELYGLTGGNPFFVTEIVRAGTTAAPAQAAAARADATTAGAATRGAVNEVPPSVRDAVLARAVGLSETGRAALDLAALICGRIDPRLIGDGLDEAVGTGLITSDDLAGAGLSAGGGSNGGLSAGGGLSSGGGRAGRGGDGTGLRFRHELARRAVEQAVPAHRRAAAHATILDRLRAHDSDDDAMMAFHAEAAGDAEAAHFFSVRAATRAAELASHREAAAQYERALRFAGDLPDAVRAKLYDRLCDELTLVDRGADLADAAAHARRLWHAVGDRRREGDALRRLSEALVTLCRQREAMPLAERAREILEPFGGPELALAYAHLATLSMLTDRHDEAVTLSVRAQELAGPRLDVLSDALNTHACALAMSGQPWRDRLHQALEVALEHGHEEEAARAYRNLYGLLTCERQYDEAHQFYVDGVAFCDEHDVAAFGTCLHGEHVITLARTDRWDDATLLARRLLTEVVATPINRISPLVGLATVLVRRGGDEVEPLLDEAAATADGSAEPQWIVAARVARAEWRWLSGNPAAARREAELAADAATAGNAWLCGSVAVWLRRTGSSRLIGRPVAEPYRLLLEGDATGSAAAWTKVGSRYEAGLALLDGDDIGRLREALTIFDELGAAPAARLTRGRLRKHGVRSVPVGPRSATRAHPAGLTRREHEVLGLIVAGRTNAEIAAQLVLSVKTVDHHVSAVLGKLGAPTRSVAAAEAERRGLVTR</sequence>
<dbReference type="SUPFAM" id="SSF52540">
    <property type="entry name" value="P-loop containing nucleoside triphosphate hydrolases"/>
    <property type="match status" value="1"/>
</dbReference>
<dbReference type="Gene3D" id="1.10.10.10">
    <property type="entry name" value="Winged helix-like DNA-binding domain superfamily/Winged helix DNA-binding domain"/>
    <property type="match status" value="1"/>
</dbReference>
<dbReference type="InterPro" id="IPR027417">
    <property type="entry name" value="P-loop_NTPase"/>
</dbReference>
<evidence type="ECO:0000313" key="4">
    <source>
        <dbReference type="EMBL" id="MBM2618991.1"/>
    </source>
</evidence>
<dbReference type="InterPro" id="IPR036388">
    <property type="entry name" value="WH-like_DNA-bd_sf"/>
</dbReference>
<reference evidence="4 5" key="1">
    <citation type="submission" date="2021-01" db="EMBL/GenBank/DDBJ databases">
        <title>Actinoplanes sp. nov. LDG1-06 isolated from lichen.</title>
        <authorList>
            <person name="Saeng-In P."/>
            <person name="Phongsopitanun W."/>
            <person name="Kanchanasin P."/>
            <person name="Yuki M."/>
            <person name="Kudo T."/>
            <person name="Ohkuma M."/>
            <person name="Tanasupawat S."/>
        </authorList>
    </citation>
    <scope>NUCLEOTIDE SEQUENCE [LARGE SCALE GENOMIC DNA]</scope>
    <source>
        <strain evidence="4 5">LDG1-06</strain>
    </source>
</reference>
<evidence type="ECO:0000256" key="2">
    <source>
        <dbReference type="ARBA" id="ARBA00022840"/>
    </source>
</evidence>
<dbReference type="InterPro" id="IPR011990">
    <property type="entry name" value="TPR-like_helical_dom_sf"/>
</dbReference>
<keyword evidence="1" id="KW-0547">Nucleotide-binding</keyword>
<gene>
    <name evidence="4" type="ORF">JIG36_25865</name>
</gene>
<dbReference type="Proteomes" id="UP000632138">
    <property type="component" value="Unassembled WGS sequence"/>
</dbReference>
<proteinExistence type="predicted"/>
<dbReference type="PRINTS" id="PR00038">
    <property type="entry name" value="HTHLUXR"/>
</dbReference>
<dbReference type="SUPFAM" id="SSF48452">
    <property type="entry name" value="TPR-like"/>
    <property type="match status" value="1"/>
</dbReference>
<accession>A0ABS2AGN3</accession>
<dbReference type="SUPFAM" id="SSF46894">
    <property type="entry name" value="C-terminal effector domain of the bipartite response regulators"/>
    <property type="match status" value="1"/>
</dbReference>
<dbReference type="SMART" id="SM00421">
    <property type="entry name" value="HTH_LUXR"/>
    <property type="match status" value="1"/>
</dbReference>
<dbReference type="Pfam" id="PF13191">
    <property type="entry name" value="AAA_16"/>
    <property type="match status" value="1"/>
</dbReference>
<feature type="domain" description="HTH luxR-type" evidence="3">
    <location>
        <begin position="836"/>
        <end position="901"/>
    </location>
</feature>
<evidence type="ECO:0000313" key="5">
    <source>
        <dbReference type="Proteomes" id="UP000632138"/>
    </source>
</evidence>
<dbReference type="Gene3D" id="1.25.40.10">
    <property type="entry name" value="Tetratricopeptide repeat domain"/>
    <property type="match status" value="1"/>
</dbReference>
<dbReference type="Pfam" id="PF00196">
    <property type="entry name" value="GerE"/>
    <property type="match status" value="1"/>
</dbReference>
<dbReference type="PROSITE" id="PS00622">
    <property type="entry name" value="HTH_LUXR_1"/>
    <property type="match status" value="1"/>
</dbReference>
<dbReference type="PANTHER" id="PTHR16305">
    <property type="entry name" value="TESTICULAR SOLUBLE ADENYLYL CYCLASE"/>
    <property type="match status" value="1"/>
</dbReference>
<keyword evidence="2" id="KW-0067">ATP-binding</keyword>
<dbReference type="InterPro" id="IPR016032">
    <property type="entry name" value="Sig_transdc_resp-reg_C-effctor"/>
</dbReference>
<evidence type="ECO:0000256" key="1">
    <source>
        <dbReference type="ARBA" id="ARBA00022741"/>
    </source>
</evidence>